<dbReference type="AlphaFoldDB" id="A0A2N9W4G7"/>
<dbReference type="EMBL" id="MZMT01000003">
    <property type="protein sequence ID" value="PIO46635.1"/>
    <property type="molecule type" value="Genomic_DNA"/>
</dbReference>
<dbReference type="CDD" id="cd04301">
    <property type="entry name" value="NAT_SF"/>
    <property type="match status" value="1"/>
</dbReference>
<keyword evidence="2" id="KW-0012">Acyltransferase</keyword>
<organism evidence="4 5">
    <name type="scientific">Phyllobacterium zundukense</name>
    <dbReference type="NCBI Taxonomy" id="1867719"/>
    <lineage>
        <taxon>Bacteria</taxon>
        <taxon>Pseudomonadati</taxon>
        <taxon>Pseudomonadota</taxon>
        <taxon>Alphaproteobacteria</taxon>
        <taxon>Hyphomicrobiales</taxon>
        <taxon>Phyllobacteriaceae</taxon>
        <taxon>Phyllobacterium</taxon>
    </lineage>
</organism>
<feature type="domain" description="N-acetyltransferase" evidence="3">
    <location>
        <begin position="7"/>
        <end position="162"/>
    </location>
</feature>
<keyword evidence="5" id="KW-1185">Reference proteome</keyword>
<gene>
    <name evidence="4" type="ORF">B5P45_02210</name>
</gene>
<dbReference type="Gene3D" id="3.40.630.30">
    <property type="match status" value="1"/>
</dbReference>
<evidence type="ECO:0000259" key="3">
    <source>
        <dbReference type="PROSITE" id="PS51186"/>
    </source>
</evidence>
<dbReference type="Proteomes" id="UP000232163">
    <property type="component" value="Unassembled WGS sequence"/>
</dbReference>
<keyword evidence="1 4" id="KW-0808">Transferase</keyword>
<evidence type="ECO:0000256" key="1">
    <source>
        <dbReference type="ARBA" id="ARBA00022679"/>
    </source>
</evidence>
<dbReference type="KEGG" id="pht:BLM14_09870"/>
<dbReference type="PROSITE" id="PS51186">
    <property type="entry name" value="GNAT"/>
    <property type="match status" value="1"/>
</dbReference>
<dbReference type="RefSeq" id="WP_099999220.1">
    <property type="nucleotide sequence ID" value="NZ_CP017940.1"/>
</dbReference>
<dbReference type="OrthoDB" id="9789603at2"/>
<name>A0A2N9W4G7_9HYPH</name>
<proteinExistence type="predicted"/>
<reference evidence="4 5" key="1">
    <citation type="journal article" date="2017" name="Int J Environ Stud">
        <title>Does the Miocene-Pliocene relict legume Oxytropis triphylla form nitrogen-fixing nodules with a combination of bacterial strains?</title>
        <authorList>
            <person name="Safronova V."/>
            <person name="Belimov A."/>
            <person name="Sazanova A."/>
            <person name="Kuznetsova I."/>
            <person name="Popova J."/>
            <person name="Andronov E."/>
            <person name="Verkhozina A."/>
            <person name="Tikhonovich I."/>
        </authorList>
    </citation>
    <scope>NUCLEOTIDE SEQUENCE [LARGE SCALE GENOMIC DNA]</scope>
    <source>
        <strain evidence="4 5">Tri-38</strain>
    </source>
</reference>
<evidence type="ECO:0000313" key="4">
    <source>
        <dbReference type="EMBL" id="PIO46635.1"/>
    </source>
</evidence>
<dbReference type="Pfam" id="PF00583">
    <property type="entry name" value="Acetyltransf_1"/>
    <property type="match status" value="1"/>
</dbReference>
<accession>A0A2N9W4G7</accession>
<dbReference type="InterPro" id="IPR016181">
    <property type="entry name" value="Acyl_CoA_acyltransferase"/>
</dbReference>
<dbReference type="PANTHER" id="PTHR43877">
    <property type="entry name" value="AMINOALKYLPHOSPHONATE N-ACETYLTRANSFERASE-RELATED-RELATED"/>
    <property type="match status" value="1"/>
</dbReference>
<evidence type="ECO:0000256" key="2">
    <source>
        <dbReference type="ARBA" id="ARBA00023315"/>
    </source>
</evidence>
<evidence type="ECO:0000313" key="5">
    <source>
        <dbReference type="Proteomes" id="UP000232163"/>
    </source>
</evidence>
<comment type="caution">
    <text evidence="4">The sequence shown here is derived from an EMBL/GenBank/DDBJ whole genome shotgun (WGS) entry which is preliminary data.</text>
</comment>
<dbReference type="SUPFAM" id="SSF55729">
    <property type="entry name" value="Acyl-CoA N-acyltransferases (Nat)"/>
    <property type="match status" value="1"/>
</dbReference>
<dbReference type="GO" id="GO:0016747">
    <property type="term" value="F:acyltransferase activity, transferring groups other than amino-acyl groups"/>
    <property type="evidence" value="ECO:0007669"/>
    <property type="project" value="InterPro"/>
</dbReference>
<dbReference type="InterPro" id="IPR050832">
    <property type="entry name" value="Bact_Acetyltransf"/>
</dbReference>
<sequence length="162" mass="17769">MTIETELSFRQATRDDLPALIRLFAEDSIGGHGDTTDPVAVPLYESAFAAIEASPNDLLFVGVLGEEVVATAQVTFITSLTGRGTRRMAIETVQTRADMRSKGIGARLINHCLDVARERNIALVQLTSNAKRPDAHRFYEKLGFEKTHAGFKMRLEPAHAST</sequence>
<protein>
    <submittedName>
        <fullName evidence="4">GNAT family N-acetyltransferase</fullName>
    </submittedName>
</protein>
<dbReference type="InterPro" id="IPR000182">
    <property type="entry name" value="GNAT_dom"/>
</dbReference>